<dbReference type="EC" id="3.2.2.n1" evidence="3"/>
<evidence type="ECO:0000313" key="5">
    <source>
        <dbReference type="Proteomes" id="UP000004291"/>
    </source>
</evidence>
<keyword evidence="3" id="KW-0203">Cytokinin biosynthesis</keyword>
<proteinExistence type="inferred from homology"/>
<dbReference type="STRING" id="411684.HPDFL43_11711"/>
<organism evidence="4 5">
    <name type="scientific">Hoeflea phototrophica (strain DSM 17068 / NCIMB 14078 / DFL-43)</name>
    <dbReference type="NCBI Taxonomy" id="411684"/>
    <lineage>
        <taxon>Bacteria</taxon>
        <taxon>Pseudomonadati</taxon>
        <taxon>Pseudomonadota</taxon>
        <taxon>Alphaproteobacteria</taxon>
        <taxon>Hyphomicrobiales</taxon>
        <taxon>Rhizobiaceae</taxon>
        <taxon>Hoeflea</taxon>
    </lineage>
</organism>
<keyword evidence="3" id="KW-0378">Hydrolase</keyword>
<dbReference type="AlphaFoldDB" id="A9DB86"/>
<dbReference type="EMBL" id="ABIA03000004">
    <property type="protein sequence ID" value="EDQ32464.2"/>
    <property type="molecule type" value="Genomic_DNA"/>
</dbReference>
<evidence type="ECO:0000256" key="1">
    <source>
        <dbReference type="ARBA" id="ARBA00000274"/>
    </source>
</evidence>
<sequence length="210" mass="22399">MSVSGMNTKPHSIRSICVYCGSQPGSNPAYRTAAQTLGASMAKHGIDLVYGGGTRGIMGAVAESVMAAGGKAIGIIPEFLMDKEASRQELGSLSELHVTTDMHQRKHMMFERADAFVTLPGGIGTLEEIVEIMTWGQLGRHTKPMVFANVEGFWDPLNALLGHMAQEGFIHTAHLVRPMVIDNVEDIVPAILAANGSQNTGGETDLIAKL</sequence>
<dbReference type="GO" id="GO:0005829">
    <property type="term" value="C:cytosol"/>
    <property type="evidence" value="ECO:0007669"/>
    <property type="project" value="TreeGrafter"/>
</dbReference>
<dbReference type="NCBIfam" id="TIGR00730">
    <property type="entry name" value="Rossman fold protein, TIGR00730 family"/>
    <property type="match status" value="1"/>
</dbReference>
<dbReference type="eggNOG" id="COG1611">
    <property type="taxonomic scope" value="Bacteria"/>
</dbReference>
<evidence type="ECO:0000256" key="3">
    <source>
        <dbReference type="RuleBase" id="RU363015"/>
    </source>
</evidence>
<evidence type="ECO:0000256" key="2">
    <source>
        <dbReference type="ARBA" id="ARBA00006763"/>
    </source>
</evidence>
<dbReference type="Pfam" id="PF03641">
    <property type="entry name" value="Lysine_decarbox"/>
    <property type="match status" value="1"/>
</dbReference>
<dbReference type="InterPro" id="IPR031100">
    <property type="entry name" value="LOG_fam"/>
</dbReference>
<protein>
    <recommendedName>
        <fullName evidence="3">Cytokinin riboside 5'-monophosphate phosphoribohydrolase</fullName>
        <ecNumber evidence="3">3.2.2.n1</ecNumber>
    </recommendedName>
</protein>
<accession>A9DB86</accession>
<name>A9DB86_HOEPD</name>
<dbReference type="GO" id="GO:0008714">
    <property type="term" value="F:AMP nucleosidase activity"/>
    <property type="evidence" value="ECO:0007669"/>
    <property type="project" value="UniProtKB-EC"/>
</dbReference>
<dbReference type="PANTHER" id="PTHR31223">
    <property type="entry name" value="LOG FAMILY PROTEIN YJL055W"/>
    <property type="match status" value="1"/>
</dbReference>
<comment type="catalytic activity">
    <reaction evidence="1">
        <text>AMP + H2O = D-ribose 5-phosphate + adenine</text>
        <dbReference type="Rhea" id="RHEA:20129"/>
        <dbReference type="ChEBI" id="CHEBI:15377"/>
        <dbReference type="ChEBI" id="CHEBI:16708"/>
        <dbReference type="ChEBI" id="CHEBI:78346"/>
        <dbReference type="ChEBI" id="CHEBI:456215"/>
        <dbReference type="EC" id="3.2.2.4"/>
    </reaction>
</comment>
<reference evidence="4 5" key="2">
    <citation type="submission" date="2012-06" db="EMBL/GenBank/DDBJ databases">
        <authorList>
            <person name="Fiebig A."/>
        </authorList>
    </citation>
    <scope>NUCLEOTIDE SEQUENCE [LARGE SCALE GENOMIC DNA]</scope>
    <source>
        <strain evidence="4 5">DFL-43</strain>
    </source>
</reference>
<dbReference type="SUPFAM" id="SSF102405">
    <property type="entry name" value="MCP/YpsA-like"/>
    <property type="match status" value="1"/>
</dbReference>
<reference evidence="4 5" key="1">
    <citation type="submission" date="2007-10" db="EMBL/GenBank/DDBJ databases">
        <authorList>
            <person name="Wagner-Dobler I."/>
            <person name="Ferriera S."/>
            <person name="Johnson J."/>
            <person name="Kravitz S."/>
            <person name="Beeson K."/>
            <person name="Sutton G."/>
            <person name="Rogers Y.-H."/>
            <person name="Friedman R."/>
            <person name="Frazier M."/>
            <person name="Venter J.C."/>
        </authorList>
    </citation>
    <scope>NUCLEOTIDE SEQUENCE [LARGE SCALE GENOMIC DNA]</scope>
    <source>
        <strain evidence="4 5">DFL-43</strain>
    </source>
</reference>
<keyword evidence="5" id="KW-1185">Reference proteome</keyword>
<dbReference type="PANTHER" id="PTHR31223:SF70">
    <property type="entry name" value="LOG FAMILY PROTEIN YJL055W"/>
    <property type="match status" value="1"/>
</dbReference>
<dbReference type="Proteomes" id="UP000004291">
    <property type="component" value="Chromosome"/>
</dbReference>
<comment type="similarity">
    <text evidence="2 3">Belongs to the LOG family.</text>
</comment>
<dbReference type="HOGENOM" id="CLU_058336_4_0_5"/>
<gene>
    <name evidence="4" type="ORF">HPDFL43_11711</name>
</gene>
<dbReference type="InterPro" id="IPR005269">
    <property type="entry name" value="LOG"/>
</dbReference>
<dbReference type="Gene3D" id="3.40.50.450">
    <property type="match status" value="1"/>
</dbReference>
<dbReference type="GO" id="GO:0009691">
    <property type="term" value="P:cytokinin biosynthetic process"/>
    <property type="evidence" value="ECO:0007669"/>
    <property type="project" value="UniProtKB-UniRule"/>
</dbReference>
<evidence type="ECO:0000313" key="4">
    <source>
        <dbReference type="EMBL" id="EDQ32464.2"/>
    </source>
</evidence>
<comment type="caution">
    <text evidence="4">The sequence shown here is derived from an EMBL/GenBank/DDBJ whole genome shotgun (WGS) entry which is preliminary data.</text>
</comment>